<evidence type="ECO:0000256" key="6">
    <source>
        <dbReference type="ARBA" id="ARBA00023012"/>
    </source>
</evidence>
<evidence type="ECO:0000256" key="5">
    <source>
        <dbReference type="ARBA" id="ARBA00022777"/>
    </source>
</evidence>
<evidence type="ECO:0000313" key="11">
    <source>
        <dbReference type="Proteomes" id="UP000767291"/>
    </source>
</evidence>
<reference evidence="10 11" key="1">
    <citation type="submission" date="2021-03" db="EMBL/GenBank/DDBJ databases">
        <title>Genomic Encyclopedia of Type Strains, Phase IV (KMG-IV): sequencing the most valuable type-strain genomes for metagenomic binning, comparative biology and taxonomic classification.</title>
        <authorList>
            <person name="Goeker M."/>
        </authorList>
    </citation>
    <scope>NUCLEOTIDE SEQUENCE [LARGE SCALE GENOMIC DNA]</scope>
    <source>
        <strain evidence="10 11">DSM 1289</strain>
    </source>
</reference>
<keyword evidence="6" id="KW-0902">Two-component regulatory system</keyword>
<proteinExistence type="predicted"/>
<dbReference type="Pfam" id="PF13426">
    <property type="entry name" value="PAS_9"/>
    <property type="match status" value="1"/>
</dbReference>
<feature type="coiled-coil region" evidence="7">
    <location>
        <begin position="254"/>
        <end position="312"/>
    </location>
</feature>
<feature type="transmembrane region" description="Helical" evidence="8">
    <location>
        <begin position="139"/>
        <end position="159"/>
    </location>
</feature>
<dbReference type="InterPro" id="IPR000014">
    <property type="entry name" value="PAS"/>
</dbReference>
<name>A0ABS4EE04_9FIRM</name>
<keyword evidence="4" id="KW-0808">Transferase</keyword>
<dbReference type="Pfam" id="PF00512">
    <property type="entry name" value="HisKA"/>
    <property type="match status" value="1"/>
</dbReference>
<dbReference type="EMBL" id="JAGGJX010000007">
    <property type="protein sequence ID" value="MBP1856178.1"/>
    <property type="molecule type" value="Genomic_DNA"/>
</dbReference>
<dbReference type="InterPro" id="IPR003594">
    <property type="entry name" value="HATPase_dom"/>
</dbReference>
<feature type="transmembrane region" description="Helical" evidence="8">
    <location>
        <begin position="44"/>
        <end position="62"/>
    </location>
</feature>
<dbReference type="InterPro" id="IPR036097">
    <property type="entry name" value="HisK_dim/P_sf"/>
</dbReference>
<dbReference type="InterPro" id="IPR035965">
    <property type="entry name" value="PAS-like_dom_sf"/>
</dbReference>
<dbReference type="Proteomes" id="UP000767291">
    <property type="component" value="Unassembled WGS sequence"/>
</dbReference>
<keyword evidence="3" id="KW-0597">Phosphoprotein</keyword>
<dbReference type="InterPro" id="IPR005467">
    <property type="entry name" value="His_kinase_dom"/>
</dbReference>
<evidence type="ECO:0000256" key="3">
    <source>
        <dbReference type="ARBA" id="ARBA00022553"/>
    </source>
</evidence>
<organism evidence="10 11">
    <name type="scientific">Metaclostridioides mangenotii</name>
    <dbReference type="NCBI Taxonomy" id="1540"/>
    <lineage>
        <taxon>Bacteria</taxon>
        <taxon>Bacillati</taxon>
        <taxon>Bacillota</taxon>
        <taxon>Clostridia</taxon>
        <taxon>Peptostreptococcales</taxon>
        <taxon>Peptostreptococcaceae</taxon>
        <taxon>Metaclostridioides</taxon>
    </lineage>
</organism>
<dbReference type="SUPFAM" id="SSF47384">
    <property type="entry name" value="Homodimeric domain of signal transducing histidine kinase"/>
    <property type="match status" value="1"/>
</dbReference>
<dbReference type="SMART" id="SM00387">
    <property type="entry name" value="HATPase_c"/>
    <property type="match status" value="1"/>
</dbReference>
<dbReference type="Gene3D" id="1.10.287.130">
    <property type="match status" value="1"/>
</dbReference>
<sequence length="912" mass="105593">MKTSIAKPEIINSTKFNETRDVAIFLLISISAMFFVNDIIRFEIIIHCLYATFLVAMGMIMLNTSRFKVGTLQTFLGIVVTVAGVFECVFLIKYLNFKILPEMMMDMSIIILAITDLSPLVGVYLAISHVKNKKTVIRSVTEFICFLLIVVSVVLFFKYINSRNGGTIPYYTVRVFISIVMLTLVVLVFMDIKNTTQKMQDEEILCYKRIVILLLISTVPTLFYPLINNLYIVDVISQMTINLTMYYVYRYMVYTTVKKTYDQLNNTNDQLKEKNEILQEKNKMLIMENQKIAELKKELQEKEIKLQTTLDLSCNGIIVLNLHKQISFANSIFDKIFLNEKSKDSFEEHILNYDDLMESFNYVCREKSDAIKLIETVDNMTFEVKLSPLLVGSNIQGVLFVFKDKTKKLEAEEKIYQANERYERFLESIGDGIVVVYDEQIIYTNRACKNMFKDKVDEIDFLACCRRGQYERMYRVGKNIIYVEFDYAKYSKDEKDTYIIVVRDVTERKISKIKLEDSQDSYADFIDVLPDGICLIDKNMKIAYVNKSMLNILDMETSSGIIGQNFKDYVDNSIKYEDIENIVHSVNDDGRSTNLISHEIIAQSGERKNVELSILPFTMNNNNLIMIIVKDLIHKRNYELAEAELLERFKADKIKTEFFANMSHELKTPLNVISSSNQLVDSFYKSGKVIDYNDNIKGHVDLVRQSSYRLQRLINNIIDLTKMESGFYRLKLASYNVVEVVEDLFMKIEPYAFKKGLSILFDTEEEEIYTYIDKLEFERILLNLFSNCIKFTDNGGSISINIYIDTEDVVVSVKDTGVGIPNDKLEIIFEEFSQVDKTLSRNTEGSGIGLSIAKNLIELHGGDIKVLSSENEGTEFRIRVPIKPVIYDTINEDKRIYNIEEKIKIEFSDIYY</sequence>
<dbReference type="Gene3D" id="3.30.450.20">
    <property type="entry name" value="PAS domain"/>
    <property type="match status" value="3"/>
</dbReference>
<evidence type="ECO:0000256" key="2">
    <source>
        <dbReference type="ARBA" id="ARBA00012438"/>
    </source>
</evidence>
<dbReference type="InterPro" id="IPR036890">
    <property type="entry name" value="HATPase_C_sf"/>
</dbReference>
<dbReference type="SUPFAM" id="SSF55874">
    <property type="entry name" value="ATPase domain of HSP90 chaperone/DNA topoisomerase II/histidine kinase"/>
    <property type="match status" value="1"/>
</dbReference>
<dbReference type="SMART" id="SM00388">
    <property type="entry name" value="HisKA"/>
    <property type="match status" value="1"/>
</dbReference>
<dbReference type="RefSeq" id="WP_234926404.1">
    <property type="nucleotide sequence ID" value="NZ_BAAACS010000017.1"/>
</dbReference>
<feature type="transmembrane region" description="Helical" evidence="8">
    <location>
        <begin position="171"/>
        <end position="192"/>
    </location>
</feature>
<feature type="transmembrane region" description="Helical" evidence="8">
    <location>
        <begin position="107"/>
        <end position="127"/>
    </location>
</feature>
<dbReference type="Gene3D" id="3.30.565.10">
    <property type="entry name" value="Histidine kinase-like ATPase, C-terminal domain"/>
    <property type="match status" value="1"/>
</dbReference>
<comment type="catalytic activity">
    <reaction evidence="1">
        <text>ATP + protein L-histidine = ADP + protein N-phospho-L-histidine.</text>
        <dbReference type="EC" id="2.7.13.3"/>
    </reaction>
</comment>
<dbReference type="PANTHER" id="PTHR43711">
    <property type="entry name" value="TWO-COMPONENT HISTIDINE KINASE"/>
    <property type="match status" value="1"/>
</dbReference>
<dbReference type="Pfam" id="PF02518">
    <property type="entry name" value="HATPase_c"/>
    <property type="match status" value="1"/>
</dbReference>
<keyword evidence="8" id="KW-0472">Membrane</keyword>
<evidence type="ECO:0000313" key="10">
    <source>
        <dbReference type="EMBL" id="MBP1856178.1"/>
    </source>
</evidence>
<dbReference type="NCBIfam" id="TIGR00229">
    <property type="entry name" value="sensory_box"/>
    <property type="match status" value="1"/>
</dbReference>
<keyword evidence="8" id="KW-0812">Transmembrane</keyword>
<evidence type="ECO:0000256" key="8">
    <source>
        <dbReference type="SAM" id="Phobius"/>
    </source>
</evidence>
<comment type="caution">
    <text evidence="10">The sequence shown here is derived from an EMBL/GenBank/DDBJ whole genome shotgun (WGS) entry which is preliminary data.</text>
</comment>
<evidence type="ECO:0000256" key="4">
    <source>
        <dbReference type="ARBA" id="ARBA00022679"/>
    </source>
</evidence>
<keyword evidence="5" id="KW-0418">Kinase</keyword>
<dbReference type="Pfam" id="PF13188">
    <property type="entry name" value="PAS_8"/>
    <property type="match status" value="1"/>
</dbReference>
<evidence type="ECO:0000256" key="1">
    <source>
        <dbReference type="ARBA" id="ARBA00000085"/>
    </source>
</evidence>
<dbReference type="SMART" id="SM00091">
    <property type="entry name" value="PAS"/>
    <property type="match status" value="2"/>
</dbReference>
<dbReference type="SUPFAM" id="SSF55785">
    <property type="entry name" value="PYP-like sensor domain (PAS domain)"/>
    <property type="match status" value="2"/>
</dbReference>
<feature type="transmembrane region" description="Helical" evidence="8">
    <location>
        <begin position="204"/>
        <end position="224"/>
    </location>
</feature>
<evidence type="ECO:0000259" key="9">
    <source>
        <dbReference type="PROSITE" id="PS50109"/>
    </source>
</evidence>
<keyword evidence="7" id="KW-0175">Coiled coil</keyword>
<dbReference type="InterPro" id="IPR004358">
    <property type="entry name" value="Sig_transdc_His_kin-like_C"/>
</dbReference>
<dbReference type="PRINTS" id="PR00344">
    <property type="entry name" value="BCTRLSENSOR"/>
</dbReference>
<keyword evidence="8" id="KW-1133">Transmembrane helix</keyword>
<feature type="domain" description="Histidine kinase" evidence="9">
    <location>
        <begin position="661"/>
        <end position="884"/>
    </location>
</feature>
<dbReference type="InterPro" id="IPR050736">
    <property type="entry name" value="Sensor_HK_Regulatory"/>
</dbReference>
<feature type="transmembrane region" description="Helical" evidence="8">
    <location>
        <begin position="74"/>
        <end position="95"/>
    </location>
</feature>
<keyword evidence="11" id="KW-1185">Reference proteome</keyword>
<dbReference type="PANTHER" id="PTHR43711:SF26">
    <property type="entry name" value="SENSOR HISTIDINE KINASE RCSC"/>
    <property type="match status" value="1"/>
</dbReference>
<protein>
    <recommendedName>
        <fullName evidence="2">histidine kinase</fullName>
        <ecNumber evidence="2">2.7.13.3</ecNumber>
    </recommendedName>
</protein>
<feature type="transmembrane region" description="Helical" evidence="8">
    <location>
        <begin position="21"/>
        <end position="38"/>
    </location>
</feature>
<dbReference type="InterPro" id="IPR003661">
    <property type="entry name" value="HisK_dim/P_dom"/>
</dbReference>
<dbReference type="CDD" id="cd00130">
    <property type="entry name" value="PAS"/>
    <property type="match status" value="1"/>
</dbReference>
<gene>
    <name evidence="10" type="ORF">J2Z43_002626</name>
</gene>
<dbReference type="PROSITE" id="PS50109">
    <property type="entry name" value="HIS_KIN"/>
    <property type="match status" value="1"/>
</dbReference>
<dbReference type="CDD" id="cd00082">
    <property type="entry name" value="HisKA"/>
    <property type="match status" value="1"/>
</dbReference>
<dbReference type="EC" id="2.7.13.3" evidence="2"/>
<accession>A0ABS4EE04</accession>
<evidence type="ECO:0000256" key="7">
    <source>
        <dbReference type="SAM" id="Coils"/>
    </source>
</evidence>